<evidence type="ECO:0008006" key="3">
    <source>
        <dbReference type="Google" id="ProtNLM"/>
    </source>
</evidence>
<accession>A0A193G047</accession>
<evidence type="ECO:0000313" key="1">
    <source>
        <dbReference type="EMBL" id="ANN73240.1"/>
    </source>
</evidence>
<gene>
    <name evidence="1" type="ORF">BAU08_19505</name>
</gene>
<reference evidence="1 2" key="1">
    <citation type="submission" date="2016-06" db="EMBL/GenBank/DDBJ databases">
        <title>Complete genome sequences of Bordetella bronchialis and Bordetella flabilis.</title>
        <authorList>
            <person name="LiPuma J.J."/>
            <person name="Spilker T."/>
        </authorList>
    </citation>
    <scope>NUCLEOTIDE SEQUENCE [LARGE SCALE GENOMIC DNA]</scope>
    <source>
        <strain evidence="1 2">AU17976</strain>
    </source>
</reference>
<proteinExistence type="predicted"/>
<evidence type="ECO:0000313" key="2">
    <source>
        <dbReference type="Proteomes" id="UP000092213"/>
    </source>
</evidence>
<dbReference type="AlphaFoldDB" id="A0A193G047"/>
<name>A0A193G047_9BORD</name>
<protein>
    <recommendedName>
        <fullName evidence="3">HEPN domain-containing protein</fullName>
    </recommendedName>
</protein>
<dbReference type="EMBL" id="CP016171">
    <property type="protein sequence ID" value="ANN73240.1"/>
    <property type="molecule type" value="Genomic_DNA"/>
</dbReference>
<organism evidence="1 2">
    <name type="scientific">Bordetella bronchialis</name>
    <dbReference type="NCBI Taxonomy" id="463025"/>
    <lineage>
        <taxon>Bacteria</taxon>
        <taxon>Pseudomonadati</taxon>
        <taxon>Pseudomonadota</taxon>
        <taxon>Betaproteobacteria</taxon>
        <taxon>Burkholderiales</taxon>
        <taxon>Alcaligenaceae</taxon>
        <taxon>Bordetella</taxon>
    </lineage>
</organism>
<dbReference type="Proteomes" id="UP000092213">
    <property type="component" value="Chromosome"/>
</dbReference>
<dbReference type="RefSeq" id="WP_066671144.1">
    <property type="nucleotide sequence ID" value="NZ_CP016171.1"/>
</dbReference>
<sequence>MKEDSSSSHSEELADMEPWDRMLWLSRAYLEASEALCNAMLEGGLSSQYSSSRVILHLARHGIELFLKGAIAAHGAAPEQLGHNLNKLYRVYRRLYPELRFHFEVPCQFLVSLNEELFPNDADEFHRVLDQRHRYATDRKGASFASPEIFDPATMKKELWELRRVSQVIEWVELRPYLTAMFGRAGS</sequence>